<dbReference type="Pfam" id="PF05903">
    <property type="entry name" value="Peptidase_C97"/>
    <property type="match status" value="1"/>
</dbReference>
<dbReference type="PANTHER" id="PTHR12378">
    <property type="entry name" value="DESUMOYLATING ISOPEPTIDASE"/>
    <property type="match status" value="1"/>
</dbReference>
<dbReference type="EMBL" id="HBEG01027043">
    <property type="protein sequence ID" value="CAD8363464.1"/>
    <property type="molecule type" value="Transcribed_RNA"/>
</dbReference>
<dbReference type="GO" id="GO:0101005">
    <property type="term" value="F:deubiquitinase activity"/>
    <property type="evidence" value="ECO:0007669"/>
    <property type="project" value="TreeGrafter"/>
</dbReference>
<keyword evidence="2" id="KW-0645">Protease</keyword>
<feature type="domain" description="PPPDE" evidence="4">
    <location>
        <begin position="21"/>
        <end position="165"/>
    </location>
</feature>
<dbReference type="InterPro" id="IPR011990">
    <property type="entry name" value="TPR-like_helical_dom_sf"/>
</dbReference>
<proteinExistence type="inferred from homology"/>
<dbReference type="Gene3D" id="1.25.40.10">
    <property type="entry name" value="Tetratricopeptide repeat domain"/>
    <property type="match status" value="1"/>
</dbReference>
<keyword evidence="3" id="KW-0378">Hydrolase</keyword>
<dbReference type="Pfam" id="PF13431">
    <property type="entry name" value="TPR_17"/>
    <property type="match status" value="1"/>
</dbReference>
<dbReference type="SMART" id="SM01179">
    <property type="entry name" value="DUF862"/>
    <property type="match status" value="1"/>
</dbReference>
<evidence type="ECO:0000256" key="2">
    <source>
        <dbReference type="ARBA" id="ARBA00022670"/>
    </source>
</evidence>
<evidence type="ECO:0000256" key="1">
    <source>
        <dbReference type="ARBA" id="ARBA00008140"/>
    </source>
</evidence>
<dbReference type="GO" id="GO:0006508">
    <property type="term" value="P:proteolysis"/>
    <property type="evidence" value="ECO:0007669"/>
    <property type="project" value="UniProtKB-KW"/>
</dbReference>
<sequence length="369" mass="40921">MGTQPPHKEVPQDEEDEDTKSNVFCNVYDILPRVNAIMRCFDSDWGIYHTGVQVHGLEFAYGGHPDSGTGVFCARPRSAKGARFREQVPVGYAELDSLELRQAVAEISKQWPGDMYDPFKRNCNHFSDFLCRELTGQGAPPYINRFTTSSLVRGVFYRCLVPLGRCLERFYEPPSITYSDDIGVAGEDGTAGDELGITGVRGINQVLLEAATMQKAKANKLFGEKAYSAAKSSYWKALGYLDAMSRRTEEDAEACRQVEAVRRALLLNLAACDLKSESYEEAVGRCREVLALDPGNAKALYRRGVALSHLGAYQEALADLRGLLQGTEGGALDAATQRDVRREVERVRGLVEDERERDRAMARRMLGAS</sequence>
<reference evidence="5" key="1">
    <citation type="submission" date="2021-01" db="EMBL/GenBank/DDBJ databases">
        <authorList>
            <person name="Corre E."/>
            <person name="Pelletier E."/>
            <person name="Niang G."/>
            <person name="Scheremetjew M."/>
            <person name="Finn R."/>
            <person name="Kale V."/>
            <person name="Holt S."/>
            <person name="Cochrane G."/>
            <person name="Meng A."/>
            <person name="Brown T."/>
            <person name="Cohen L."/>
        </authorList>
    </citation>
    <scope>NUCLEOTIDE SEQUENCE</scope>
    <source>
        <strain evidence="5">Pbaha01</strain>
    </source>
</reference>
<evidence type="ECO:0000313" key="5">
    <source>
        <dbReference type="EMBL" id="CAD8363464.1"/>
    </source>
</evidence>
<dbReference type="GO" id="GO:0016579">
    <property type="term" value="P:protein deubiquitination"/>
    <property type="evidence" value="ECO:0007669"/>
    <property type="project" value="TreeGrafter"/>
</dbReference>
<dbReference type="InterPro" id="IPR008580">
    <property type="entry name" value="PPPDE_dom"/>
</dbReference>
<evidence type="ECO:0000256" key="3">
    <source>
        <dbReference type="ARBA" id="ARBA00022801"/>
    </source>
</evidence>
<evidence type="ECO:0000259" key="4">
    <source>
        <dbReference type="PROSITE" id="PS51858"/>
    </source>
</evidence>
<comment type="similarity">
    <text evidence="1">Belongs to the DeSI family.</text>
</comment>
<protein>
    <recommendedName>
        <fullName evidence="4">PPPDE domain-containing protein</fullName>
    </recommendedName>
</protein>
<dbReference type="PANTHER" id="PTHR12378:SF80">
    <property type="entry name" value="IP06716P-RELATED"/>
    <property type="match status" value="1"/>
</dbReference>
<gene>
    <name evidence="5" type="ORF">PBAH0796_LOCUS16382</name>
</gene>
<dbReference type="InterPro" id="IPR042266">
    <property type="entry name" value="PPPDE_sf"/>
</dbReference>
<accession>A0A7S0AHT5</accession>
<organism evidence="5">
    <name type="scientific">Pyrodinium bahamense</name>
    <dbReference type="NCBI Taxonomy" id="73915"/>
    <lineage>
        <taxon>Eukaryota</taxon>
        <taxon>Sar</taxon>
        <taxon>Alveolata</taxon>
        <taxon>Dinophyceae</taxon>
        <taxon>Gonyaulacales</taxon>
        <taxon>Pyrocystaceae</taxon>
        <taxon>Pyrodinium</taxon>
    </lineage>
</organism>
<name>A0A7S0AHT5_9DINO</name>
<dbReference type="Gene3D" id="3.90.1720.30">
    <property type="entry name" value="PPPDE domains"/>
    <property type="match status" value="1"/>
</dbReference>
<dbReference type="PROSITE" id="PS51858">
    <property type="entry name" value="PPPDE"/>
    <property type="match status" value="1"/>
</dbReference>
<dbReference type="AlphaFoldDB" id="A0A7S0AHT5"/>
<dbReference type="SUPFAM" id="SSF48452">
    <property type="entry name" value="TPR-like"/>
    <property type="match status" value="1"/>
</dbReference>